<evidence type="ECO:0000256" key="8">
    <source>
        <dbReference type="SAM" id="MobiDB-lite"/>
    </source>
</evidence>
<feature type="transmembrane region" description="Helical" evidence="9">
    <location>
        <begin position="32"/>
        <end position="48"/>
    </location>
</feature>
<keyword evidence="5 9" id="KW-1133">Transmembrane helix</keyword>
<dbReference type="InterPro" id="IPR006135">
    <property type="entry name" value="T3SS_substrate_exporter"/>
</dbReference>
<reference evidence="10 11" key="1">
    <citation type="submission" date="2018-04" db="EMBL/GenBank/DDBJ databases">
        <title>Genomic Encyclopedia of Archaeal and Bacterial Type Strains, Phase II (KMG-II): from individual species to whole genera.</title>
        <authorList>
            <person name="Goeker M."/>
        </authorList>
    </citation>
    <scope>NUCLEOTIDE SEQUENCE [LARGE SCALE GENOMIC DNA]</scope>
    <source>
        <strain evidence="10 11">DSM 23382</strain>
    </source>
</reference>
<sequence>MSGQSFGEKTEQPTPKKVRDARQKGQVARSQEVVTTATLAGVIVYIWMNSQSIFDRLVGLIDQITALHGQDFRTSAAQGIAAAFHDSVLIVLPILGVVIVSAIFSNYLQFGSIFAFENIMPKLEKVNPAQGVKKIFSMKQVVETLKSIFKIVVLSVLLFHVIRDSISPYLNSLSCGMPCLVQVTGSILKETLLFTGLAFVVVAGLDFMYQRHTHTKSLMMTKDEVKREYKESEGDPTVKGQRKQLAQELIMGDGVERARKSTAMVVNPTHFAIAIDYRPGITPLPTVVAKGRNLHAHRLRAEAEQAGVPVFRHPPLARALYADTDIDAYIPDEWFGVVAEILTWVEANKEQLYKDPLQRGALDMEAGDHHVAAAKPGTDGASPFADVFTSAPFRS</sequence>
<keyword evidence="11" id="KW-1185">Reference proteome</keyword>
<accession>A0A2T5UYS7</accession>
<evidence type="ECO:0000313" key="11">
    <source>
        <dbReference type="Proteomes" id="UP000244081"/>
    </source>
</evidence>
<keyword evidence="7 9" id="KW-0472">Membrane</keyword>
<evidence type="ECO:0000313" key="10">
    <source>
        <dbReference type="EMBL" id="PTW56640.1"/>
    </source>
</evidence>
<dbReference type="PANTHER" id="PTHR30531">
    <property type="entry name" value="FLAGELLAR BIOSYNTHETIC PROTEIN FLHB"/>
    <property type="match status" value="1"/>
</dbReference>
<comment type="subcellular location">
    <subcellularLocation>
        <location evidence="1">Cell membrane</location>
        <topology evidence="1">Multi-pass membrane protein</topology>
    </subcellularLocation>
</comment>
<dbReference type="Proteomes" id="UP000244081">
    <property type="component" value="Unassembled WGS sequence"/>
</dbReference>
<dbReference type="PRINTS" id="PR00950">
    <property type="entry name" value="TYPE3IMSPROT"/>
</dbReference>
<evidence type="ECO:0000256" key="4">
    <source>
        <dbReference type="ARBA" id="ARBA00022692"/>
    </source>
</evidence>
<dbReference type="SUPFAM" id="SSF160544">
    <property type="entry name" value="EscU C-terminal domain-like"/>
    <property type="match status" value="1"/>
</dbReference>
<evidence type="ECO:0000256" key="7">
    <source>
        <dbReference type="ARBA" id="ARBA00023136"/>
    </source>
</evidence>
<comment type="caution">
    <text evidence="10">The sequence shown here is derived from an EMBL/GenBank/DDBJ whole genome shotgun (WGS) entry which is preliminary data.</text>
</comment>
<feature type="region of interest" description="Disordered" evidence="8">
    <location>
        <begin position="1"/>
        <end position="24"/>
    </location>
</feature>
<dbReference type="NCBIfam" id="TIGR01404">
    <property type="entry name" value="FlhB_rel_III"/>
    <property type="match status" value="1"/>
</dbReference>
<keyword evidence="4 9" id="KW-0812">Transmembrane</keyword>
<dbReference type="Gene3D" id="3.40.1690.10">
    <property type="entry name" value="secretion proteins EscU"/>
    <property type="match status" value="1"/>
</dbReference>
<dbReference type="PANTHER" id="PTHR30531:SF14">
    <property type="entry name" value="SURFACE PRESENTATION OF ANTIGENS PROTEIN SPAS"/>
    <property type="match status" value="1"/>
</dbReference>
<dbReference type="EMBL" id="QAYG01000011">
    <property type="protein sequence ID" value="PTW56640.1"/>
    <property type="molecule type" value="Genomic_DNA"/>
</dbReference>
<evidence type="ECO:0000256" key="3">
    <source>
        <dbReference type="ARBA" id="ARBA00022475"/>
    </source>
</evidence>
<dbReference type="Pfam" id="PF01312">
    <property type="entry name" value="Bac_export_2"/>
    <property type="match status" value="1"/>
</dbReference>
<proteinExistence type="inferred from homology"/>
<comment type="similarity">
    <text evidence="2">Belongs to the type III secretion exporter family.</text>
</comment>
<gene>
    <name evidence="10" type="ORF">C8N35_111103</name>
</gene>
<feature type="transmembrane region" description="Helical" evidence="9">
    <location>
        <begin position="191"/>
        <end position="209"/>
    </location>
</feature>
<keyword evidence="6" id="KW-0843">Virulence</keyword>
<keyword evidence="3" id="KW-1003">Cell membrane</keyword>
<evidence type="ECO:0000256" key="5">
    <source>
        <dbReference type="ARBA" id="ARBA00022989"/>
    </source>
</evidence>
<dbReference type="InterPro" id="IPR029025">
    <property type="entry name" value="T3SS_substrate_exporter_C"/>
</dbReference>
<feature type="transmembrane region" description="Helical" evidence="9">
    <location>
        <begin position="90"/>
        <end position="116"/>
    </location>
</feature>
<dbReference type="OrthoDB" id="9807950at2"/>
<evidence type="ECO:0000256" key="6">
    <source>
        <dbReference type="ARBA" id="ARBA00023026"/>
    </source>
</evidence>
<evidence type="ECO:0000256" key="2">
    <source>
        <dbReference type="ARBA" id="ARBA00010690"/>
    </source>
</evidence>
<evidence type="ECO:0000256" key="9">
    <source>
        <dbReference type="SAM" id="Phobius"/>
    </source>
</evidence>
<organism evidence="10 11">
    <name type="scientific">Breoghania corrubedonensis</name>
    <dbReference type="NCBI Taxonomy" id="665038"/>
    <lineage>
        <taxon>Bacteria</taxon>
        <taxon>Pseudomonadati</taxon>
        <taxon>Pseudomonadota</taxon>
        <taxon>Alphaproteobacteria</taxon>
        <taxon>Hyphomicrobiales</taxon>
        <taxon>Stappiaceae</taxon>
        <taxon>Breoghania</taxon>
    </lineage>
</organism>
<protein>
    <submittedName>
        <fullName evidence="10">Type III secretion protein U</fullName>
    </submittedName>
</protein>
<name>A0A2T5UYS7_9HYPH</name>
<dbReference type="AlphaFoldDB" id="A0A2T5UYS7"/>
<feature type="transmembrane region" description="Helical" evidence="9">
    <location>
        <begin position="144"/>
        <end position="162"/>
    </location>
</feature>
<evidence type="ECO:0000256" key="1">
    <source>
        <dbReference type="ARBA" id="ARBA00004651"/>
    </source>
</evidence>
<dbReference type="InterPro" id="IPR006307">
    <property type="entry name" value="BsaZ-like"/>
</dbReference>
<dbReference type="RefSeq" id="WP_107991671.1">
    <property type="nucleotide sequence ID" value="NZ_QAYG01000011.1"/>
</dbReference>
<dbReference type="GO" id="GO:0009306">
    <property type="term" value="P:protein secretion"/>
    <property type="evidence" value="ECO:0007669"/>
    <property type="project" value="InterPro"/>
</dbReference>
<dbReference type="GO" id="GO:0005886">
    <property type="term" value="C:plasma membrane"/>
    <property type="evidence" value="ECO:0007669"/>
    <property type="project" value="UniProtKB-SubCell"/>
</dbReference>